<proteinExistence type="predicted"/>
<accession>A0AAN6Y7I5</accession>
<evidence type="ECO:0000313" key="2">
    <source>
        <dbReference type="Proteomes" id="UP001301769"/>
    </source>
</evidence>
<dbReference type="EMBL" id="MU858106">
    <property type="protein sequence ID" value="KAK4213641.1"/>
    <property type="molecule type" value="Genomic_DNA"/>
</dbReference>
<reference evidence="1" key="1">
    <citation type="journal article" date="2023" name="Mol. Phylogenet. Evol.">
        <title>Genome-scale phylogeny and comparative genomics of the fungal order Sordariales.</title>
        <authorList>
            <person name="Hensen N."/>
            <person name="Bonometti L."/>
            <person name="Westerberg I."/>
            <person name="Brannstrom I.O."/>
            <person name="Guillou S."/>
            <person name="Cros-Aarteil S."/>
            <person name="Calhoun S."/>
            <person name="Haridas S."/>
            <person name="Kuo A."/>
            <person name="Mondo S."/>
            <person name="Pangilinan J."/>
            <person name="Riley R."/>
            <person name="LaButti K."/>
            <person name="Andreopoulos B."/>
            <person name="Lipzen A."/>
            <person name="Chen C."/>
            <person name="Yan M."/>
            <person name="Daum C."/>
            <person name="Ng V."/>
            <person name="Clum A."/>
            <person name="Steindorff A."/>
            <person name="Ohm R.A."/>
            <person name="Martin F."/>
            <person name="Silar P."/>
            <person name="Natvig D.O."/>
            <person name="Lalanne C."/>
            <person name="Gautier V."/>
            <person name="Ament-Velasquez S.L."/>
            <person name="Kruys A."/>
            <person name="Hutchinson M.I."/>
            <person name="Powell A.J."/>
            <person name="Barry K."/>
            <person name="Miller A.N."/>
            <person name="Grigoriev I.V."/>
            <person name="Debuchy R."/>
            <person name="Gladieux P."/>
            <person name="Hiltunen Thoren M."/>
            <person name="Johannesson H."/>
        </authorList>
    </citation>
    <scope>NUCLEOTIDE SEQUENCE</scope>
    <source>
        <strain evidence="1">PSN293</strain>
    </source>
</reference>
<evidence type="ECO:0008006" key="3">
    <source>
        <dbReference type="Google" id="ProtNLM"/>
    </source>
</evidence>
<gene>
    <name evidence="1" type="ORF">QBC37DRAFT_373887</name>
</gene>
<keyword evidence="2" id="KW-1185">Reference proteome</keyword>
<organism evidence="1 2">
    <name type="scientific">Rhypophila decipiens</name>
    <dbReference type="NCBI Taxonomy" id="261697"/>
    <lineage>
        <taxon>Eukaryota</taxon>
        <taxon>Fungi</taxon>
        <taxon>Dikarya</taxon>
        <taxon>Ascomycota</taxon>
        <taxon>Pezizomycotina</taxon>
        <taxon>Sordariomycetes</taxon>
        <taxon>Sordariomycetidae</taxon>
        <taxon>Sordariales</taxon>
        <taxon>Naviculisporaceae</taxon>
        <taxon>Rhypophila</taxon>
    </lineage>
</organism>
<dbReference type="AlphaFoldDB" id="A0AAN6Y7I5"/>
<dbReference type="Proteomes" id="UP001301769">
    <property type="component" value="Unassembled WGS sequence"/>
</dbReference>
<comment type="caution">
    <text evidence="1">The sequence shown here is derived from an EMBL/GenBank/DDBJ whole genome shotgun (WGS) entry which is preliminary data.</text>
</comment>
<evidence type="ECO:0000313" key="1">
    <source>
        <dbReference type="EMBL" id="KAK4213641.1"/>
    </source>
</evidence>
<sequence>MDADEFATVARGLKRKLLEIDEHFFDRQTAPGQPLITGPPNLPGDQADPMDIDTDSMDAETDPMDAVTDRMDTKKKRPLAFEALPHQVLDRISAWLTGADVKRLCLSSKALQKAFVHRKVGSWCTMDTVKLPHMPNLLGLQLHIKFSGPLGIIGSSFYKSMVRCYGGSLKTLYLHFCMQERQDAWTFRSPVTDGDSRGLSFESFDPAVLDSISRDFKGLEWLAIQGVPVFGEGNGRILVRPFNKAADACIEPLKRFNGLKRLVLEFYQDTSAQDRLAYHHPARKGEEDTYILRNIQFARRLLASLPSLEEIYLFSANNTYIRFDRDLIGRMGDSNLPDLVTWGHGDELPAGVWPLGNKLCLIDR</sequence>
<name>A0AAN6Y7I5_9PEZI</name>
<protein>
    <recommendedName>
        <fullName evidence="3">F-box domain-containing protein</fullName>
    </recommendedName>
</protein>
<reference evidence="1" key="2">
    <citation type="submission" date="2023-05" db="EMBL/GenBank/DDBJ databases">
        <authorList>
            <consortium name="Lawrence Berkeley National Laboratory"/>
            <person name="Steindorff A."/>
            <person name="Hensen N."/>
            <person name="Bonometti L."/>
            <person name="Westerberg I."/>
            <person name="Brannstrom I.O."/>
            <person name="Guillou S."/>
            <person name="Cros-Aarteil S."/>
            <person name="Calhoun S."/>
            <person name="Haridas S."/>
            <person name="Kuo A."/>
            <person name="Mondo S."/>
            <person name="Pangilinan J."/>
            <person name="Riley R."/>
            <person name="Labutti K."/>
            <person name="Andreopoulos B."/>
            <person name="Lipzen A."/>
            <person name="Chen C."/>
            <person name="Yanf M."/>
            <person name="Daum C."/>
            <person name="Ng V."/>
            <person name="Clum A."/>
            <person name="Ohm R."/>
            <person name="Martin F."/>
            <person name="Silar P."/>
            <person name="Natvig D."/>
            <person name="Lalanne C."/>
            <person name="Gautier V."/>
            <person name="Ament-Velasquez S.L."/>
            <person name="Kruys A."/>
            <person name="Hutchinson M.I."/>
            <person name="Powell A.J."/>
            <person name="Barry K."/>
            <person name="Miller A.N."/>
            <person name="Grigoriev I.V."/>
            <person name="Debuchy R."/>
            <person name="Gladieux P."/>
            <person name="Thoren M.H."/>
            <person name="Johannesson H."/>
        </authorList>
    </citation>
    <scope>NUCLEOTIDE SEQUENCE</scope>
    <source>
        <strain evidence="1">PSN293</strain>
    </source>
</reference>